<feature type="domain" description="ABC transporter" evidence="8">
    <location>
        <begin position="346"/>
        <end position="582"/>
    </location>
</feature>
<proteinExistence type="predicted"/>
<evidence type="ECO:0000259" key="9">
    <source>
        <dbReference type="PROSITE" id="PS50929"/>
    </source>
</evidence>
<dbReference type="Pfam" id="PF00005">
    <property type="entry name" value="ABC_tran"/>
    <property type="match status" value="1"/>
</dbReference>
<dbReference type="InterPro" id="IPR027417">
    <property type="entry name" value="P-loop_NTPase"/>
</dbReference>
<evidence type="ECO:0000313" key="10">
    <source>
        <dbReference type="EMBL" id="AIG25961.1"/>
    </source>
</evidence>
<dbReference type="GO" id="GO:0034040">
    <property type="term" value="F:ATPase-coupled lipid transmembrane transporter activity"/>
    <property type="evidence" value="ECO:0007669"/>
    <property type="project" value="TreeGrafter"/>
</dbReference>
<evidence type="ECO:0000256" key="4">
    <source>
        <dbReference type="ARBA" id="ARBA00022840"/>
    </source>
</evidence>
<name>A0A075R395_BRELA</name>
<sequence>MGKNLLGYKGIVPVLLAVAVLVLIQSLSILYQAKWLAEVISALFAGQKLQELYMGLGLFLLAFLVRHLTNLLQQKIAYRFAMKTGSDVRKRLMEKLFLLGPRFAKTQGTGNVVTLVIEGVAQFRTYLELIIPRMVSTAITPWIILAYVAWQDMISGIILLVTMPILIVFMILIGLAAKGKMDRQWKSYRILSNHFVDALRGLETLKYLGLSRSHSKTIERVSDRYRSATMGTLRVAFLSSFALDFFTMLSVACVAVSLGLRLISGEIFLLTGLTVLILAPEYFLPIRMVGADYHATLNGKEAGEAIQAILKQQVAQGKEEDSSVTISEWTNESYLVLTSIGMKHESQTNSIQKEQALLEAKPSLKDISFSITGKQKIGIIGESGAGKSTLIDVLAGFLAPTSGQMELNGQRVSSLCQAKWQSQTTYIPQHPYIFSCSLYDNVRFYSPTASDDQIDKAIQAAGLGDLFNSLPRKGEERIGNGGRTLSGGQEQRIALARAFLSNRPIILLDEPTAHLDIETEYELKETMLSLFEDKLVLLATHRLHWMLDMDLIIVLEQGMIKEVGTHAELLAKRGTYYQMIAMQGEEI</sequence>
<keyword evidence="11" id="KW-1185">Reference proteome</keyword>
<dbReference type="PROSITE" id="PS50929">
    <property type="entry name" value="ABC_TM1F"/>
    <property type="match status" value="1"/>
</dbReference>
<feature type="transmembrane region" description="Helical" evidence="7">
    <location>
        <begin position="12"/>
        <end position="32"/>
    </location>
</feature>
<feature type="transmembrane region" description="Helical" evidence="7">
    <location>
        <begin position="130"/>
        <end position="150"/>
    </location>
</feature>
<reference evidence="10 11" key="1">
    <citation type="journal article" date="2011" name="J. Bacteriol.">
        <title>Genome sequence of Brevibacillus laterosporus LMG 15441, a pathogen of invertebrates.</title>
        <authorList>
            <person name="Djukic M."/>
            <person name="Poehlein A."/>
            <person name="Thurmer A."/>
            <person name="Daniel R."/>
        </authorList>
    </citation>
    <scope>NUCLEOTIDE SEQUENCE [LARGE SCALE GENOMIC DNA]</scope>
    <source>
        <strain evidence="10 11">LMG 15441</strain>
    </source>
</reference>
<dbReference type="SUPFAM" id="SSF90123">
    <property type="entry name" value="ABC transporter transmembrane region"/>
    <property type="match status" value="1"/>
</dbReference>
<dbReference type="AlphaFoldDB" id="A0A075R395"/>
<dbReference type="GO" id="GO:0005524">
    <property type="term" value="F:ATP binding"/>
    <property type="evidence" value="ECO:0007669"/>
    <property type="project" value="UniProtKB-KW"/>
</dbReference>
<evidence type="ECO:0000256" key="3">
    <source>
        <dbReference type="ARBA" id="ARBA00022741"/>
    </source>
</evidence>
<feature type="transmembrane region" description="Helical" evidence="7">
    <location>
        <begin position="156"/>
        <end position="177"/>
    </location>
</feature>
<evidence type="ECO:0000256" key="2">
    <source>
        <dbReference type="ARBA" id="ARBA00022692"/>
    </source>
</evidence>
<dbReference type="InterPro" id="IPR011527">
    <property type="entry name" value="ABC1_TM_dom"/>
</dbReference>
<dbReference type="InterPro" id="IPR036640">
    <property type="entry name" value="ABC1_TM_sf"/>
</dbReference>
<dbReference type="GO" id="GO:0140359">
    <property type="term" value="F:ABC-type transporter activity"/>
    <property type="evidence" value="ECO:0007669"/>
    <property type="project" value="InterPro"/>
</dbReference>
<feature type="transmembrane region" description="Helical" evidence="7">
    <location>
        <begin position="52"/>
        <end position="72"/>
    </location>
</feature>
<dbReference type="InterPro" id="IPR039421">
    <property type="entry name" value="Type_1_exporter"/>
</dbReference>
<gene>
    <name evidence="10" type="primary">cydD</name>
    <name evidence="10" type="ORF">BRLA_c016370</name>
</gene>
<keyword evidence="5 7" id="KW-1133">Transmembrane helix</keyword>
<dbReference type="Proteomes" id="UP000005850">
    <property type="component" value="Chromosome"/>
</dbReference>
<accession>A0A075R395</accession>
<dbReference type="Gene3D" id="3.40.50.300">
    <property type="entry name" value="P-loop containing nucleotide triphosphate hydrolases"/>
    <property type="match status" value="1"/>
</dbReference>
<keyword evidence="3" id="KW-0547">Nucleotide-binding</keyword>
<dbReference type="SUPFAM" id="SSF52540">
    <property type="entry name" value="P-loop containing nucleoside triphosphate hydrolases"/>
    <property type="match status" value="1"/>
</dbReference>
<dbReference type="EMBL" id="CP007806">
    <property type="protein sequence ID" value="AIG25961.1"/>
    <property type="molecule type" value="Genomic_DNA"/>
</dbReference>
<dbReference type="SMART" id="SM00382">
    <property type="entry name" value="AAA"/>
    <property type="match status" value="1"/>
</dbReference>
<dbReference type="NCBIfam" id="TIGR02857">
    <property type="entry name" value="CydD"/>
    <property type="match status" value="1"/>
</dbReference>
<dbReference type="InterPro" id="IPR014216">
    <property type="entry name" value="ABC_transptr_CydD"/>
</dbReference>
<keyword evidence="2 7" id="KW-0812">Transmembrane</keyword>
<dbReference type="HOGENOM" id="CLU_000604_84_9_9"/>
<comment type="subcellular location">
    <subcellularLocation>
        <location evidence="1">Cell membrane</location>
        <topology evidence="1">Multi-pass membrane protein</topology>
    </subcellularLocation>
</comment>
<evidence type="ECO:0000259" key="8">
    <source>
        <dbReference type="PROSITE" id="PS50893"/>
    </source>
</evidence>
<dbReference type="CDD" id="cd18584">
    <property type="entry name" value="ABC_6TM_AarD_CydD"/>
    <property type="match status" value="1"/>
</dbReference>
<dbReference type="KEGG" id="blr:BRLA_c016370"/>
<dbReference type="GO" id="GO:0016887">
    <property type="term" value="F:ATP hydrolysis activity"/>
    <property type="evidence" value="ECO:0007669"/>
    <property type="project" value="InterPro"/>
</dbReference>
<dbReference type="PROSITE" id="PS50893">
    <property type="entry name" value="ABC_TRANSPORTER_2"/>
    <property type="match status" value="1"/>
</dbReference>
<feature type="domain" description="ABC transmembrane type-1" evidence="9">
    <location>
        <begin position="16"/>
        <end position="298"/>
    </location>
</feature>
<organism evidence="10 11">
    <name type="scientific">Brevibacillus laterosporus LMG 15441</name>
    <dbReference type="NCBI Taxonomy" id="1042163"/>
    <lineage>
        <taxon>Bacteria</taxon>
        <taxon>Bacillati</taxon>
        <taxon>Bacillota</taxon>
        <taxon>Bacilli</taxon>
        <taxon>Bacillales</taxon>
        <taxon>Paenibacillaceae</taxon>
        <taxon>Brevibacillus</taxon>
    </lineage>
</organism>
<dbReference type="GO" id="GO:0005886">
    <property type="term" value="C:plasma membrane"/>
    <property type="evidence" value="ECO:0007669"/>
    <property type="project" value="UniProtKB-SubCell"/>
</dbReference>
<keyword evidence="4" id="KW-0067">ATP-binding</keyword>
<feature type="transmembrane region" description="Helical" evidence="7">
    <location>
        <begin position="267"/>
        <end position="284"/>
    </location>
</feature>
<evidence type="ECO:0000256" key="7">
    <source>
        <dbReference type="SAM" id="Phobius"/>
    </source>
</evidence>
<protein>
    <submittedName>
        <fullName evidence="10">Thiol reductant ABC exporter CydD</fullName>
    </submittedName>
</protein>
<evidence type="ECO:0000256" key="1">
    <source>
        <dbReference type="ARBA" id="ARBA00004651"/>
    </source>
</evidence>
<evidence type="ECO:0000256" key="5">
    <source>
        <dbReference type="ARBA" id="ARBA00022989"/>
    </source>
</evidence>
<keyword evidence="6 7" id="KW-0472">Membrane</keyword>
<evidence type="ECO:0000256" key="6">
    <source>
        <dbReference type="ARBA" id="ARBA00023136"/>
    </source>
</evidence>
<dbReference type="PANTHER" id="PTHR24221:SF614">
    <property type="entry name" value="GLUTATHIONE_L-CYSTEINE TRANSPORT SYSTEM ATP-BINDING_PERMEASE PROTEIN CYDC"/>
    <property type="match status" value="1"/>
</dbReference>
<dbReference type="PANTHER" id="PTHR24221">
    <property type="entry name" value="ATP-BINDING CASSETTE SUB-FAMILY B"/>
    <property type="match status" value="1"/>
</dbReference>
<dbReference type="InterPro" id="IPR003439">
    <property type="entry name" value="ABC_transporter-like_ATP-bd"/>
</dbReference>
<dbReference type="eggNOG" id="COG4988">
    <property type="taxonomic scope" value="Bacteria"/>
</dbReference>
<dbReference type="FunFam" id="3.40.50.300:FF:001542">
    <property type="entry name" value="Thiol reductant ABC exporter subunit CydD"/>
    <property type="match status" value="1"/>
</dbReference>
<dbReference type="GO" id="GO:0042883">
    <property type="term" value="P:cysteine transport"/>
    <property type="evidence" value="ECO:0007669"/>
    <property type="project" value="InterPro"/>
</dbReference>
<dbReference type="Pfam" id="PF00664">
    <property type="entry name" value="ABC_membrane"/>
    <property type="match status" value="1"/>
</dbReference>
<feature type="transmembrane region" description="Helical" evidence="7">
    <location>
        <begin position="235"/>
        <end position="261"/>
    </location>
</feature>
<dbReference type="STRING" id="1042163.BRLA_c016370"/>
<evidence type="ECO:0000313" key="11">
    <source>
        <dbReference type="Proteomes" id="UP000005850"/>
    </source>
</evidence>
<dbReference type="InterPro" id="IPR003593">
    <property type="entry name" value="AAA+_ATPase"/>
</dbReference>
<dbReference type="Gene3D" id="1.20.1560.10">
    <property type="entry name" value="ABC transporter type 1, transmembrane domain"/>
    <property type="match status" value="1"/>
</dbReference>
<dbReference type="RefSeq" id="WP_003337936.1">
    <property type="nucleotide sequence ID" value="NZ_CP007806.1"/>
</dbReference>